<dbReference type="PANTHER" id="PTHR42920:SF5">
    <property type="entry name" value="EAMA DOMAIN-CONTAINING PROTEIN"/>
    <property type="match status" value="1"/>
</dbReference>
<feature type="transmembrane region" description="Helical" evidence="7">
    <location>
        <begin position="254"/>
        <end position="274"/>
    </location>
</feature>
<dbReference type="RefSeq" id="WP_154524521.1">
    <property type="nucleotide sequence ID" value="NZ_VULZ01000005.1"/>
</dbReference>
<keyword evidence="5 7" id="KW-1133">Transmembrane helix</keyword>
<dbReference type="EMBL" id="VULZ01000005">
    <property type="protein sequence ID" value="MSS14564.1"/>
    <property type="molecule type" value="Genomic_DNA"/>
</dbReference>
<dbReference type="Proteomes" id="UP000481852">
    <property type="component" value="Unassembled WGS sequence"/>
</dbReference>
<feature type="transmembrane region" description="Helical" evidence="7">
    <location>
        <begin position="219"/>
        <end position="242"/>
    </location>
</feature>
<keyword evidence="10" id="KW-1185">Reference proteome</keyword>
<keyword evidence="3" id="KW-1003">Cell membrane</keyword>
<name>A0A6L5X6Q3_9FIRM</name>
<comment type="caution">
    <text evidence="9">The sequence shown here is derived from an EMBL/GenBank/DDBJ whole genome shotgun (WGS) entry which is preliminary data.</text>
</comment>
<gene>
    <name evidence="9" type="ORF">FYJ35_05845</name>
</gene>
<evidence type="ECO:0000313" key="10">
    <source>
        <dbReference type="Proteomes" id="UP000481852"/>
    </source>
</evidence>
<dbReference type="SUPFAM" id="SSF103481">
    <property type="entry name" value="Multidrug resistance efflux transporter EmrE"/>
    <property type="match status" value="2"/>
</dbReference>
<evidence type="ECO:0000256" key="2">
    <source>
        <dbReference type="ARBA" id="ARBA00007362"/>
    </source>
</evidence>
<proteinExistence type="inferred from homology"/>
<dbReference type="AlphaFoldDB" id="A0A6L5X6Q3"/>
<comment type="subcellular location">
    <subcellularLocation>
        <location evidence="1">Cell membrane</location>
        <topology evidence="1">Multi-pass membrane protein</topology>
    </subcellularLocation>
</comment>
<dbReference type="PANTHER" id="PTHR42920">
    <property type="entry name" value="OS03G0707200 PROTEIN-RELATED"/>
    <property type="match status" value="1"/>
</dbReference>
<feature type="domain" description="EamA" evidence="8">
    <location>
        <begin position="164"/>
        <end position="295"/>
    </location>
</feature>
<reference evidence="9 10" key="1">
    <citation type="submission" date="2019-08" db="EMBL/GenBank/DDBJ databases">
        <title>In-depth cultivation of the pig gut microbiome towards novel bacterial diversity and tailored functional studies.</title>
        <authorList>
            <person name="Wylensek D."/>
            <person name="Hitch T.C.A."/>
            <person name="Clavel T."/>
        </authorList>
    </citation>
    <scope>NUCLEOTIDE SEQUENCE [LARGE SCALE GENOMIC DNA]</scope>
    <source>
        <strain evidence="9 10">Oil+RF-744-WCA-WT-11</strain>
    </source>
</reference>
<feature type="transmembrane region" description="Helical" evidence="7">
    <location>
        <begin position="111"/>
        <end position="130"/>
    </location>
</feature>
<protein>
    <submittedName>
        <fullName evidence="9">DMT family transporter</fullName>
    </submittedName>
</protein>
<evidence type="ECO:0000256" key="1">
    <source>
        <dbReference type="ARBA" id="ARBA00004651"/>
    </source>
</evidence>
<evidence type="ECO:0000256" key="3">
    <source>
        <dbReference type="ARBA" id="ARBA00022475"/>
    </source>
</evidence>
<feature type="transmembrane region" description="Helical" evidence="7">
    <location>
        <begin position="280"/>
        <end position="298"/>
    </location>
</feature>
<evidence type="ECO:0000259" key="8">
    <source>
        <dbReference type="Pfam" id="PF00892"/>
    </source>
</evidence>
<feature type="domain" description="EamA" evidence="8">
    <location>
        <begin position="11"/>
        <end position="151"/>
    </location>
</feature>
<feature type="transmembrane region" description="Helical" evidence="7">
    <location>
        <begin position="37"/>
        <end position="58"/>
    </location>
</feature>
<evidence type="ECO:0000256" key="6">
    <source>
        <dbReference type="ARBA" id="ARBA00023136"/>
    </source>
</evidence>
<dbReference type="InterPro" id="IPR037185">
    <property type="entry name" value="EmrE-like"/>
</dbReference>
<accession>A0A6L5X6Q3</accession>
<evidence type="ECO:0000256" key="7">
    <source>
        <dbReference type="SAM" id="Phobius"/>
    </source>
</evidence>
<dbReference type="InterPro" id="IPR000620">
    <property type="entry name" value="EamA_dom"/>
</dbReference>
<evidence type="ECO:0000256" key="4">
    <source>
        <dbReference type="ARBA" id="ARBA00022692"/>
    </source>
</evidence>
<dbReference type="InterPro" id="IPR051258">
    <property type="entry name" value="Diverse_Substrate_Transporter"/>
</dbReference>
<dbReference type="GO" id="GO:0005886">
    <property type="term" value="C:plasma membrane"/>
    <property type="evidence" value="ECO:0007669"/>
    <property type="project" value="UniProtKB-SubCell"/>
</dbReference>
<dbReference type="Pfam" id="PF00892">
    <property type="entry name" value="EamA"/>
    <property type="match status" value="2"/>
</dbReference>
<feature type="transmembrane region" description="Helical" evidence="7">
    <location>
        <begin position="79"/>
        <end position="99"/>
    </location>
</feature>
<comment type="similarity">
    <text evidence="2">Belongs to the EamA transporter family.</text>
</comment>
<feature type="transmembrane region" description="Helical" evidence="7">
    <location>
        <begin position="137"/>
        <end position="156"/>
    </location>
</feature>
<evidence type="ECO:0000313" key="9">
    <source>
        <dbReference type="EMBL" id="MSS14564.1"/>
    </source>
</evidence>
<keyword evidence="6 7" id="KW-0472">Membrane</keyword>
<sequence>MRKSATVTKTLLLVLTAFIWGFTFSFQSIATKYVGTYTYLACRSWIAVLFLIPVIRVSDRIRLKQTGSSLAPVTMQQKRALWIAGAASGAVLCMASSFQQTGIATTTTAKASFITAMYVILVPIFSMFLGKKTERKIWFCVAVSIVGLYFLCFKAGSLEGFGGGDALMLCAAAGFAIQILVIDHFSPGLDPVRLSQRQVLFQGVIATVMMLVLEHPTAYGLLHAAVSIVFAGVLSSGVAYTLQITGQKGLNPTIASIAMCLESVFGAIGGWLILGQRLSGREILGCALMFTAIVLAQLPTLPARKRAGQIQNTDIHYEQGAQS</sequence>
<evidence type="ECO:0000256" key="5">
    <source>
        <dbReference type="ARBA" id="ARBA00022989"/>
    </source>
</evidence>
<keyword evidence="4 7" id="KW-0812">Transmembrane</keyword>
<organism evidence="9 10">
    <name type="scientific">Porcincola intestinalis</name>
    <dbReference type="NCBI Taxonomy" id="2606632"/>
    <lineage>
        <taxon>Bacteria</taxon>
        <taxon>Bacillati</taxon>
        <taxon>Bacillota</taxon>
        <taxon>Clostridia</taxon>
        <taxon>Lachnospirales</taxon>
        <taxon>Lachnospiraceae</taxon>
        <taxon>Porcincola</taxon>
    </lineage>
</organism>